<dbReference type="AlphaFoldDB" id="A0ABD0KXG2"/>
<organism evidence="2 3">
    <name type="scientific">Batillaria attramentaria</name>
    <dbReference type="NCBI Taxonomy" id="370345"/>
    <lineage>
        <taxon>Eukaryota</taxon>
        <taxon>Metazoa</taxon>
        <taxon>Spiralia</taxon>
        <taxon>Lophotrochozoa</taxon>
        <taxon>Mollusca</taxon>
        <taxon>Gastropoda</taxon>
        <taxon>Caenogastropoda</taxon>
        <taxon>Sorbeoconcha</taxon>
        <taxon>Cerithioidea</taxon>
        <taxon>Batillariidae</taxon>
        <taxon>Batillaria</taxon>
    </lineage>
</organism>
<evidence type="ECO:0000313" key="2">
    <source>
        <dbReference type="EMBL" id="KAK7491848.1"/>
    </source>
</evidence>
<feature type="region of interest" description="Disordered" evidence="1">
    <location>
        <begin position="1"/>
        <end position="40"/>
    </location>
</feature>
<sequence>MSAGSFDVDPTTVRRQTNVESEANLDKFPNLPKLGPPQATHSYLRHTGSIKLSLQLVPENIVLSRLPAARPRRKFLSSLYTTDGAPACRRLTAHEMYIPGSETFHPTKL</sequence>
<gene>
    <name evidence="2" type="ORF">BaRGS_00016867</name>
</gene>
<proteinExistence type="predicted"/>
<comment type="caution">
    <text evidence="2">The sequence shown here is derived from an EMBL/GenBank/DDBJ whole genome shotgun (WGS) entry which is preliminary data.</text>
</comment>
<protein>
    <submittedName>
        <fullName evidence="2">Uncharacterized protein</fullName>
    </submittedName>
</protein>
<accession>A0ABD0KXG2</accession>
<name>A0ABD0KXG2_9CAEN</name>
<dbReference type="EMBL" id="JACVVK020000109">
    <property type="protein sequence ID" value="KAK7491848.1"/>
    <property type="molecule type" value="Genomic_DNA"/>
</dbReference>
<keyword evidence="3" id="KW-1185">Reference proteome</keyword>
<evidence type="ECO:0000256" key="1">
    <source>
        <dbReference type="SAM" id="MobiDB-lite"/>
    </source>
</evidence>
<reference evidence="2 3" key="1">
    <citation type="journal article" date="2023" name="Sci. Data">
        <title>Genome assembly of the Korean intertidal mud-creeper Batillaria attramentaria.</title>
        <authorList>
            <person name="Patra A.K."/>
            <person name="Ho P.T."/>
            <person name="Jun S."/>
            <person name="Lee S.J."/>
            <person name="Kim Y."/>
            <person name="Won Y.J."/>
        </authorList>
    </citation>
    <scope>NUCLEOTIDE SEQUENCE [LARGE SCALE GENOMIC DNA]</scope>
    <source>
        <strain evidence="2">Wonlab-2016</strain>
    </source>
</reference>
<dbReference type="Proteomes" id="UP001519460">
    <property type="component" value="Unassembled WGS sequence"/>
</dbReference>
<evidence type="ECO:0000313" key="3">
    <source>
        <dbReference type="Proteomes" id="UP001519460"/>
    </source>
</evidence>